<evidence type="ECO:0000313" key="1">
    <source>
        <dbReference type="EMBL" id="MQW70195.1"/>
    </source>
</evidence>
<sequence>MRCYGRNEATLYARCARPRIVIVVNGRSFEAAKRYPSQINEFIYVPQLGFKQGVGPSGRRIHVIVQSV</sequence>
<name>A0A6G1WKN9_9HYPH</name>
<reference evidence="1" key="1">
    <citation type="journal article" date="2013" name="Genome Biol.">
        <title>Comparative genomics of the core and accessory genomes of 48 Sinorhizobium strains comprising five genospecies.</title>
        <authorList>
            <person name="Sugawara M."/>
            <person name="Epstein B."/>
            <person name="Badgley B.D."/>
            <person name="Unno T."/>
            <person name="Xu L."/>
            <person name="Reese J."/>
            <person name="Gyaneshwar P."/>
            <person name="Denny R."/>
            <person name="Mudge J."/>
            <person name="Bharti A.K."/>
            <person name="Farmer A.D."/>
            <person name="May G.D."/>
            <person name="Woodward J.E."/>
            <person name="Medigue C."/>
            <person name="Vallenet D."/>
            <person name="Lajus A."/>
            <person name="Rouy Z."/>
            <person name="Martinez-Vaz B."/>
            <person name="Tiffin P."/>
            <person name="Young N.D."/>
            <person name="Sadowsky M.J."/>
        </authorList>
    </citation>
    <scope>NUCLEOTIDE SEQUENCE</scope>
    <source>
        <strain evidence="1">M1</strain>
    </source>
</reference>
<proteinExistence type="predicted"/>
<accession>A0A6G1WKN9</accession>
<dbReference type="AlphaFoldDB" id="A0A6G1WKN9"/>
<protein>
    <submittedName>
        <fullName evidence="1">Uncharacterized protein</fullName>
    </submittedName>
</protein>
<dbReference type="EMBL" id="WISB01000089">
    <property type="protein sequence ID" value="MQW70195.1"/>
    <property type="molecule type" value="Genomic_DNA"/>
</dbReference>
<organism evidence="1">
    <name type="scientific">Sinorhizobium medicae</name>
    <dbReference type="NCBI Taxonomy" id="110321"/>
    <lineage>
        <taxon>Bacteria</taxon>
        <taxon>Pseudomonadati</taxon>
        <taxon>Pseudomonadota</taxon>
        <taxon>Alphaproteobacteria</taxon>
        <taxon>Hyphomicrobiales</taxon>
        <taxon>Rhizobiaceae</taxon>
        <taxon>Sinorhizobium/Ensifer group</taxon>
        <taxon>Sinorhizobium</taxon>
    </lineage>
</organism>
<comment type="caution">
    <text evidence="1">The sequence shown here is derived from an EMBL/GenBank/DDBJ whole genome shotgun (WGS) entry which is preliminary data.</text>
</comment>
<gene>
    <name evidence="1" type="ORF">GHJ91_13790</name>
</gene>